<evidence type="ECO:0000259" key="5">
    <source>
        <dbReference type="SMART" id="SM00534"/>
    </source>
</evidence>
<evidence type="ECO:0000256" key="4">
    <source>
        <dbReference type="SAM" id="Phobius"/>
    </source>
</evidence>
<dbReference type="InterPro" id="IPR000432">
    <property type="entry name" value="DNA_mismatch_repair_MutS_C"/>
</dbReference>
<keyword evidence="7" id="KW-1185">Reference proteome</keyword>
<organism evidence="6 7">
    <name type="scientific">Candidatus Enterococcus lowellii</name>
    <dbReference type="NCBI Taxonomy" id="2230877"/>
    <lineage>
        <taxon>Bacteria</taxon>
        <taxon>Bacillati</taxon>
        <taxon>Bacillota</taxon>
        <taxon>Bacilli</taxon>
        <taxon>Lactobacillales</taxon>
        <taxon>Enterococcaceae</taxon>
        <taxon>Enterococcus</taxon>
    </lineage>
</organism>
<proteinExistence type="predicted"/>
<keyword evidence="1" id="KW-0547">Nucleotide-binding</keyword>
<evidence type="ECO:0000256" key="1">
    <source>
        <dbReference type="ARBA" id="ARBA00022741"/>
    </source>
</evidence>
<dbReference type="SUPFAM" id="SSF52540">
    <property type="entry name" value="P-loop containing nucleoside triphosphate hydrolases"/>
    <property type="match status" value="1"/>
</dbReference>
<protein>
    <recommendedName>
        <fullName evidence="5">DNA mismatch repair proteins mutS family domain-containing protein</fullName>
    </recommendedName>
</protein>
<keyword evidence="3" id="KW-0238">DNA-binding</keyword>
<name>A0ABZ2SP07_9ENTE</name>
<feature type="transmembrane region" description="Helical" evidence="4">
    <location>
        <begin position="156"/>
        <end position="179"/>
    </location>
</feature>
<dbReference type="Pfam" id="PF00488">
    <property type="entry name" value="MutS_V"/>
    <property type="match status" value="1"/>
</dbReference>
<dbReference type="InterPro" id="IPR045076">
    <property type="entry name" value="MutS"/>
</dbReference>
<evidence type="ECO:0000256" key="2">
    <source>
        <dbReference type="ARBA" id="ARBA00022840"/>
    </source>
</evidence>
<evidence type="ECO:0000313" key="6">
    <source>
        <dbReference type="EMBL" id="WYJ77513.1"/>
    </source>
</evidence>
<gene>
    <name evidence="6" type="ORF">DOK78_002151</name>
</gene>
<sequence length="549" mass="63020">MNERLFILIVIVGIFLLIIGMEYYQRVKLKQRVKNQWGKIPHQPRFDKEESLKSAWQQERSFKKWDSEIDDITWYDLDMFQVFELINATYSSVGSEALYQQLRNYHWQQDTEIEKLIAYYQEFPHEREKVQYAFAQLGKQDHNFSKHYLSNQEKKALGSLPVFILLGILPFIGLFFFFIGQSTGLVLTIGSLVFNTIFYQIKKAQLDIELNSMRYLIQTIATGKKIAKISQPLQDDLHATLKNLKSILYFGVSFRSKGNSETEVLFDYLNTMFMLPFISYSFVIRRIRHYQKDAIRLWEILGKLEVAAAVLNFRSFMPVTCQPTFKNGQVTAENIYHPLLEKAVMNPVDWQQTTLVTGSNASGKSTYVKSIAISCILAQTIQTAIAEKFVIQPGHVLTSMAVEDNISEGDSYFVAEIKSVKRLLDKVATKEHCYCFVDEILKGTNTVERIAASSSIVAWLSQTNSLSMVATHDIELTEILKTTCENSHFSEQIDEDEGISFDYRVKKGAAKTRNAIALLSVLGYPDIIVTNAKHAAQHFDEQRTWLDLN</sequence>
<keyword evidence="2" id="KW-0067">ATP-binding</keyword>
<dbReference type="SMART" id="SM00534">
    <property type="entry name" value="MUTSac"/>
    <property type="match status" value="1"/>
</dbReference>
<feature type="transmembrane region" description="Helical" evidence="4">
    <location>
        <begin position="6"/>
        <end position="24"/>
    </location>
</feature>
<evidence type="ECO:0000313" key="7">
    <source>
        <dbReference type="Proteomes" id="UP000664701"/>
    </source>
</evidence>
<keyword evidence="4" id="KW-0812">Transmembrane</keyword>
<evidence type="ECO:0000256" key="3">
    <source>
        <dbReference type="ARBA" id="ARBA00023125"/>
    </source>
</evidence>
<feature type="domain" description="DNA mismatch repair proteins mutS family" evidence="5">
    <location>
        <begin position="351"/>
        <end position="537"/>
    </location>
</feature>
<keyword evidence="4" id="KW-0472">Membrane</keyword>
<keyword evidence="4" id="KW-1133">Transmembrane helix</keyword>
<dbReference type="PANTHER" id="PTHR11361">
    <property type="entry name" value="DNA MISMATCH REPAIR PROTEIN MUTS FAMILY MEMBER"/>
    <property type="match status" value="1"/>
</dbReference>
<dbReference type="RefSeq" id="WP_207940365.1">
    <property type="nucleotide sequence ID" value="NZ_CP147251.1"/>
</dbReference>
<dbReference type="EMBL" id="CP147251">
    <property type="protein sequence ID" value="WYJ77513.1"/>
    <property type="molecule type" value="Genomic_DNA"/>
</dbReference>
<dbReference type="Gene3D" id="3.40.50.300">
    <property type="entry name" value="P-loop containing nucleotide triphosphate hydrolases"/>
    <property type="match status" value="1"/>
</dbReference>
<reference evidence="6 7" key="1">
    <citation type="submission" date="2024-03" db="EMBL/GenBank/DDBJ databases">
        <title>The Genome Sequence of Enterococcus sp. DIV2402.</title>
        <authorList>
            <consortium name="The Broad Institute Genomics Platform"/>
            <consortium name="The Broad Institute Microbial Omics Core"/>
            <consortium name="The Broad Institute Genomic Center for Infectious Diseases"/>
            <person name="Earl A."/>
            <person name="Manson A."/>
            <person name="Gilmore M."/>
            <person name="Schwartman J."/>
            <person name="Shea T."/>
            <person name="Abouelleil A."/>
            <person name="Cao P."/>
            <person name="Chapman S."/>
            <person name="Cusick C."/>
            <person name="Young S."/>
            <person name="Neafsey D."/>
            <person name="Nusbaum C."/>
            <person name="Birren B."/>
        </authorList>
    </citation>
    <scope>NUCLEOTIDE SEQUENCE [LARGE SCALE GENOMIC DNA]</scope>
    <source>
        <strain evidence="6 7">DIV2402</strain>
    </source>
</reference>
<dbReference type="Proteomes" id="UP000664701">
    <property type="component" value="Chromosome"/>
</dbReference>
<accession>A0ABZ2SP07</accession>
<dbReference type="PANTHER" id="PTHR11361:SF152">
    <property type="entry name" value="DNA MISMATCH REPAIR PROTEIN"/>
    <property type="match status" value="1"/>
</dbReference>
<dbReference type="InterPro" id="IPR027417">
    <property type="entry name" value="P-loop_NTPase"/>
</dbReference>